<dbReference type="AlphaFoldDB" id="A0A1I7ZVN0"/>
<keyword evidence="2" id="KW-1185">Reference proteome</keyword>
<accession>A0A1I7ZVN0</accession>
<dbReference type="WBParaSite" id="L893_g30060.t1">
    <property type="protein sequence ID" value="L893_g30060.t1"/>
    <property type="gene ID" value="L893_g30060"/>
</dbReference>
<name>A0A1I7ZVN0_9BILA</name>
<feature type="region of interest" description="Disordered" evidence="1">
    <location>
        <begin position="154"/>
        <end position="231"/>
    </location>
</feature>
<sequence>MELGKRKRRKAGGAKEDGKSKEKVKRAPYFTPAEDALLIQLFTTHKLEYEGEFDAASAGARGAKRSKTDFHVEWANEITALGGINRTPKMVHQRLRHLQKLSKDRLSAERNEIVATGGGLPAPRPQLTEAEAMLDEVNAGSHGISGFPGGFESGSIIESADDSSLQLEPDERTIQVPKGTQRDDEEVLLEDEEEDEPMKKLSVQQLRVRTIGHAKGGPRRRNETPRAEASQ</sequence>
<protein>
    <submittedName>
        <fullName evidence="3">SANT domain-containing protein</fullName>
    </submittedName>
</protein>
<evidence type="ECO:0000313" key="2">
    <source>
        <dbReference type="Proteomes" id="UP000095287"/>
    </source>
</evidence>
<feature type="compositionally biased region" description="Basic and acidic residues" evidence="1">
    <location>
        <begin position="220"/>
        <end position="231"/>
    </location>
</feature>
<organism evidence="2 3">
    <name type="scientific">Steinernema glaseri</name>
    <dbReference type="NCBI Taxonomy" id="37863"/>
    <lineage>
        <taxon>Eukaryota</taxon>
        <taxon>Metazoa</taxon>
        <taxon>Ecdysozoa</taxon>
        <taxon>Nematoda</taxon>
        <taxon>Chromadorea</taxon>
        <taxon>Rhabditida</taxon>
        <taxon>Tylenchina</taxon>
        <taxon>Panagrolaimomorpha</taxon>
        <taxon>Strongyloidoidea</taxon>
        <taxon>Steinernematidae</taxon>
        <taxon>Steinernema</taxon>
    </lineage>
</organism>
<dbReference type="Proteomes" id="UP000095287">
    <property type="component" value="Unplaced"/>
</dbReference>
<feature type="region of interest" description="Disordered" evidence="1">
    <location>
        <begin position="1"/>
        <end position="27"/>
    </location>
</feature>
<feature type="compositionally biased region" description="Acidic residues" evidence="1">
    <location>
        <begin position="183"/>
        <end position="196"/>
    </location>
</feature>
<proteinExistence type="predicted"/>
<feature type="compositionally biased region" description="Basic residues" evidence="1">
    <location>
        <begin position="210"/>
        <end position="219"/>
    </location>
</feature>
<feature type="compositionally biased region" description="Basic residues" evidence="1">
    <location>
        <begin position="1"/>
        <end position="12"/>
    </location>
</feature>
<evidence type="ECO:0000256" key="1">
    <source>
        <dbReference type="SAM" id="MobiDB-lite"/>
    </source>
</evidence>
<evidence type="ECO:0000313" key="3">
    <source>
        <dbReference type="WBParaSite" id="L893_g30060.t1"/>
    </source>
</evidence>
<reference evidence="3" key="1">
    <citation type="submission" date="2016-11" db="UniProtKB">
        <authorList>
            <consortium name="WormBaseParasite"/>
        </authorList>
    </citation>
    <scope>IDENTIFICATION</scope>
</reference>